<name>A2EZF4_TRIV3</name>
<dbReference type="RefSeq" id="XP_001330816.1">
    <property type="nucleotide sequence ID" value="XM_001330780.1"/>
</dbReference>
<dbReference type="Proteomes" id="UP000001542">
    <property type="component" value="Unassembled WGS sequence"/>
</dbReference>
<dbReference type="EMBL" id="DS113551">
    <property type="protein sequence ID" value="EAY01975.1"/>
    <property type="molecule type" value="Genomic_DNA"/>
</dbReference>
<protein>
    <submittedName>
        <fullName evidence="1">Uncharacterized protein</fullName>
    </submittedName>
</protein>
<accession>A2EZF4</accession>
<keyword evidence="2" id="KW-1185">Reference proteome</keyword>
<dbReference type="KEGG" id="tva:4759806"/>
<reference evidence="1" key="1">
    <citation type="submission" date="2006-10" db="EMBL/GenBank/DDBJ databases">
        <authorList>
            <person name="Amadeo P."/>
            <person name="Zhao Q."/>
            <person name="Wortman J."/>
            <person name="Fraser-Liggett C."/>
            <person name="Carlton J."/>
        </authorList>
    </citation>
    <scope>NUCLEOTIDE SEQUENCE</scope>
    <source>
        <strain evidence="1">G3</strain>
    </source>
</reference>
<reference evidence="1" key="2">
    <citation type="journal article" date="2007" name="Science">
        <title>Draft genome sequence of the sexually transmitted pathogen Trichomonas vaginalis.</title>
        <authorList>
            <person name="Carlton J.M."/>
            <person name="Hirt R.P."/>
            <person name="Silva J.C."/>
            <person name="Delcher A.L."/>
            <person name="Schatz M."/>
            <person name="Zhao Q."/>
            <person name="Wortman J.R."/>
            <person name="Bidwell S.L."/>
            <person name="Alsmark U.C.M."/>
            <person name="Besteiro S."/>
            <person name="Sicheritz-Ponten T."/>
            <person name="Noel C.J."/>
            <person name="Dacks J.B."/>
            <person name="Foster P.G."/>
            <person name="Simillion C."/>
            <person name="Van de Peer Y."/>
            <person name="Miranda-Saavedra D."/>
            <person name="Barton G.J."/>
            <person name="Westrop G.D."/>
            <person name="Mueller S."/>
            <person name="Dessi D."/>
            <person name="Fiori P.L."/>
            <person name="Ren Q."/>
            <person name="Paulsen I."/>
            <person name="Zhang H."/>
            <person name="Bastida-Corcuera F.D."/>
            <person name="Simoes-Barbosa A."/>
            <person name="Brown M.T."/>
            <person name="Hayes R.D."/>
            <person name="Mukherjee M."/>
            <person name="Okumura C.Y."/>
            <person name="Schneider R."/>
            <person name="Smith A.J."/>
            <person name="Vanacova S."/>
            <person name="Villalvazo M."/>
            <person name="Haas B.J."/>
            <person name="Pertea M."/>
            <person name="Feldblyum T.V."/>
            <person name="Utterback T.R."/>
            <person name="Shu C.L."/>
            <person name="Osoegawa K."/>
            <person name="de Jong P.J."/>
            <person name="Hrdy I."/>
            <person name="Horvathova L."/>
            <person name="Zubacova Z."/>
            <person name="Dolezal P."/>
            <person name="Malik S.B."/>
            <person name="Logsdon J.M. Jr."/>
            <person name="Henze K."/>
            <person name="Gupta A."/>
            <person name="Wang C.C."/>
            <person name="Dunne R.L."/>
            <person name="Upcroft J.A."/>
            <person name="Upcroft P."/>
            <person name="White O."/>
            <person name="Salzberg S.L."/>
            <person name="Tang P."/>
            <person name="Chiu C.-H."/>
            <person name="Lee Y.-S."/>
            <person name="Embley T.M."/>
            <person name="Coombs G.H."/>
            <person name="Mottram J.C."/>
            <person name="Tachezy J."/>
            <person name="Fraser-Liggett C.M."/>
            <person name="Johnson P.J."/>
        </authorList>
    </citation>
    <scope>NUCLEOTIDE SEQUENCE [LARGE SCALE GENOMIC DNA]</scope>
    <source>
        <strain evidence="1">G3</strain>
    </source>
</reference>
<dbReference type="AlphaFoldDB" id="A2EZF4"/>
<proteinExistence type="predicted"/>
<dbReference type="VEuPathDB" id="TrichDB:TVAGG3_0587780"/>
<evidence type="ECO:0000313" key="1">
    <source>
        <dbReference type="EMBL" id="EAY01975.1"/>
    </source>
</evidence>
<organism evidence="1 2">
    <name type="scientific">Trichomonas vaginalis (strain ATCC PRA-98 / G3)</name>
    <dbReference type="NCBI Taxonomy" id="412133"/>
    <lineage>
        <taxon>Eukaryota</taxon>
        <taxon>Metamonada</taxon>
        <taxon>Parabasalia</taxon>
        <taxon>Trichomonadida</taxon>
        <taxon>Trichomonadidae</taxon>
        <taxon>Trichomonas</taxon>
    </lineage>
</organism>
<evidence type="ECO:0000313" key="2">
    <source>
        <dbReference type="Proteomes" id="UP000001542"/>
    </source>
</evidence>
<dbReference type="InParanoid" id="A2EZF4"/>
<sequence>MNDSIEYRAIDIAITRGVSRNSPFVQYCWNTKKFPLIIEYCKKQISTTTNTVERQNYLMLILYMFFEKQECITNHIDSLYEILTKYSDEFLDINCYYVLKDTIQKIIDSGVKFGEGIDFTQSKIGPAIILSSILHSNTSSSIIFDEIFNQISSKQYLTNADFIALCFAMQEIKYIDVNQDTYKSYLKFIQKCSDLINFKLHSTNLIDCYTALKYITHLLQFIGEDDLMEILSLFLVQIIHYENEDVTSVGLITTMMMALPPKIKVFPADQQITAFSKYIFTDLNSIIIDKQIKEFINKRTDCVSTLIGSSKAMDPKKRCLFICANTLLCDSLPFVKYCFETVLTNKKGPKQSESQNIFKKRLEDETSHIIQHMTPFFDLNKDENCFSFVLSCFFELITEQKEYYPKMFESLNSVISHLSKFPYLVLEKYITKSNLIKEKETHIEFWKFFDKNFDKISNDKKEKPALITNNYLFLFLMNCLKYCNFVSDEVKQYILRTLQIVYEFDFVNTNLTCKDILMLTRSHTNILEEYLENEIKKDEFSGYQPIASCFVDSAATSIKDNKLFKAAFNSVQSLSPENGGKIFLNFFLSLFYQNSKLCSKIIYDYSKDLIDRSFFFKKPEQEILLLEVIGSIINQVEDIDEDEFSLIQKGFSYLIYHGDLYENMSNNLKSCYGFLTTQHMIDMKLSEACSKSIHLSQYYDLILKTCQKTDKILPDLIKSYLEFIRDDEDADVERFVTYIHQYTNDYSLVGNLILENLGKYNPKCTLICLTKLIQLYELTDVAKLHDTFINVFFVVVDLLSNHQKDKKVAISFIDTFCQREVPFNENITVYIRDSILDTDIVKLMDQITKRNLTMNEAIVYKSILAKERKIVLPQDFYSAIFRIEQISNRNIEVKFVKAVVNFFCNNYDNCFRGSLPMKDYFEYIATIYANAFMINHDFFHHLAEFISKNYVSKDETFFKSILEFTKIVDQLPCGHNLIYKDIYYISIAMSSNCDLAYDSCLIDNFIEFSDIMRNDLKEPMFFIILRNELSLLQKNLSKPNQKIFDLLVDSLNDNLFTDKREIIDILWQFDLDFLSENCKKYMHNDMSKDFYKESTNSIKLKYIKLCNDFGVKKEMSKLIVSSFKDEGWHCMKHRCIDLNEKDFLPIDEALLESAADNEEAFTCLKHELDCNEIDEIVDKILKNNLLFGSKQQIFMKLVDLKAPKWILAFAKNQEFISVEKSEEFIFDAAKQLSQDPSFSDLIIQMISD</sequence>
<dbReference type="VEuPathDB" id="TrichDB:TVAG_431160"/>
<gene>
    <name evidence="1" type="ORF">TVAG_431160</name>
</gene>